<dbReference type="InterPro" id="IPR011050">
    <property type="entry name" value="Pectin_lyase_fold/virulence"/>
</dbReference>
<dbReference type="SUPFAM" id="SSF51126">
    <property type="entry name" value="Pectin lyase-like"/>
    <property type="match status" value="1"/>
</dbReference>
<comment type="caution">
    <text evidence="3">The sequence shown here is derived from an EMBL/GenBank/DDBJ whole genome shotgun (WGS) entry which is preliminary data.</text>
</comment>
<evidence type="ECO:0000256" key="1">
    <source>
        <dbReference type="SAM" id="SignalP"/>
    </source>
</evidence>
<evidence type="ECO:0000313" key="3">
    <source>
        <dbReference type="EMBL" id="MDR6943991.1"/>
    </source>
</evidence>
<keyword evidence="1" id="KW-0732">Signal</keyword>
<proteinExistence type="predicted"/>
<evidence type="ECO:0000313" key="4">
    <source>
        <dbReference type="Proteomes" id="UP001247620"/>
    </source>
</evidence>
<dbReference type="EMBL" id="JAVDUU010000004">
    <property type="protein sequence ID" value="MDR6943991.1"/>
    <property type="molecule type" value="Genomic_DNA"/>
</dbReference>
<organism evidence="3 4">
    <name type="scientific">Mucilaginibacter pocheonensis</name>
    <dbReference type="NCBI Taxonomy" id="398050"/>
    <lineage>
        <taxon>Bacteria</taxon>
        <taxon>Pseudomonadati</taxon>
        <taxon>Bacteroidota</taxon>
        <taxon>Sphingobacteriia</taxon>
        <taxon>Sphingobacteriales</taxon>
        <taxon>Sphingobacteriaceae</taxon>
        <taxon>Mucilaginibacter</taxon>
    </lineage>
</organism>
<dbReference type="InterPro" id="IPR012334">
    <property type="entry name" value="Pectin_lyas_fold"/>
</dbReference>
<feature type="domain" description="GH141-like insertion" evidence="2">
    <location>
        <begin position="135"/>
        <end position="287"/>
    </location>
</feature>
<feature type="signal peptide" evidence="1">
    <location>
        <begin position="1"/>
        <end position="23"/>
    </location>
</feature>
<evidence type="ECO:0000259" key="2">
    <source>
        <dbReference type="Pfam" id="PF21231"/>
    </source>
</evidence>
<protein>
    <recommendedName>
        <fullName evidence="2">GH141-like insertion domain-containing protein</fullName>
    </recommendedName>
</protein>
<dbReference type="Gene3D" id="2.160.20.10">
    <property type="entry name" value="Single-stranded right-handed beta-helix, Pectin lyase-like"/>
    <property type="match status" value="2"/>
</dbReference>
<dbReference type="Proteomes" id="UP001247620">
    <property type="component" value="Unassembled WGS sequence"/>
</dbReference>
<keyword evidence="4" id="KW-1185">Reference proteome</keyword>
<gene>
    <name evidence="3" type="ORF">J2W55_003851</name>
</gene>
<name>A0ABU1TFG1_9SPHI</name>
<dbReference type="RefSeq" id="WP_310099236.1">
    <property type="nucleotide sequence ID" value="NZ_JAVDUU010000004.1"/>
</dbReference>
<dbReference type="PANTHER" id="PTHR36453">
    <property type="entry name" value="SECRETED PROTEIN-RELATED"/>
    <property type="match status" value="1"/>
</dbReference>
<dbReference type="PANTHER" id="PTHR36453:SF1">
    <property type="entry name" value="RIGHT HANDED BETA HELIX DOMAIN-CONTAINING PROTEIN"/>
    <property type="match status" value="1"/>
</dbReference>
<reference evidence="3 4" key="1">
    <citation type="submission" date="2023-07" db="EMBL/GenBank/DDBJ databases">
        <title>Sorghum-associated microbial communities from plants grown in Nebraska, USA.</title>
        <authorList>
            <person name="Schachtman D."/>
        </authorList>
    </citation>
    <scope>NUCLEOTIDE SEQUENCE [LARGE SCALE GENOMIC DNA]</scope>
    <source>
        <strain evidence="3 4">3262</strain>
    </source>
</reference>
<feature type="chain" id="PRO_5046078513" description="GH141-like insertion domain-containing protein" evidence="1">
    <location>
        <begin position="24"/>
        <end position="639"/>
    </location>
</feature>
<sequence length="639" mass="71157">MNTLRIFIFMLLLNVALTDSVFAAEIYVAPNGSDKNAGTKQQPMATVAAALRKARELRRLNDPQIKGGISIRVEKGLYQLTEPLFIRPEDSGTADSPTTIEGAPDGQSILSGGINIGGWQKVTDDILGLPPEARGKVWVADAPLTASEGLLFRQLWVDNHKATRARENDAPTMSRILSWDHQTQTCWIPVAKSTDLSHVKGMEMFIHQWWAIAILRIKSVEVQGDSAKLSFYQPESRIQSEHPWPAPWISKKTGNSAFYLSNAIQFLNQPGEWYLDAEHRKVYYIPRPSEDMHKAVITVPCLENIVKMQGTVDSPVSYIGFKNISFQHSSWLRPSKNGLVPHQDGMFMLDAYKLKIPGTPDKKGLENLAWVGRPAAAVEVAYAAHTVFEGCSFEHMASTGLDYQRGTHDNEIKGNLFKDIGGTAILDGVFSDEAQEVHLPYNPADKREICTADHIENNLITDATNEDWGCVGIGAGYVKNITIAHNEICDVNYTGINIGWGWTKTANAMSNNHIIANKIHHYARNMYDVAGIYTLSAQPGTIISNNLVDSIYKAPYAHDPVHWFYLYCDEGSSYITVKDNWCPADKFLKNANGPGDVWENNGPQVAAEIKNAAGLEKQYQYLLKYKSINLDNQPINHKE</sequence>
<dbReference type="InterPro" id="IPR048482">
    <property type="entry name" value="GH141_ins"/>
</dbReference>
<accession>A0ABU1TFG1</accession>
<dbReference type="Pfam" id="PF21231">
    <property type="entry name" value="GH141_M"/>
    <property type="match status" value="1"/>
</dbReference>